<dbReference type="GO" id="GO:0005524">
    <property type="term" value="F:ATP binding"/>
    <property type="evidence" value="ECO:0007669"/>
    <property type="project" value="UniProtKB-UniRule"/>
</dbReference>
<dbReference type="OrthoDB" id="9780152at2"/>
<dbReference type="Proteomes" id="UP000321046">
    <property type="component" value="Unassembled WGS sequence"/>
</dbReference>
<dbReference type="InterPro" id="IPR035434">
    <property type="entry name" value="GCL_bact_plant"/>
</dbReference>
<name>A0A5C6X552_9DELT</name>
<evidence type="ECO:0000256" key="4">
    <source>
        <dbReference type="PIRNR" id="PIRNR017901"/>
    </source>
</evidence>
<dbReference type="PIRSF" id="PIRSF017901">
    <property type="entry name" value="GCL"/>
    <property type="match status" value="1"/>
</dbReference>
<evidence type="ECO:0000256" key="2">
    <source>
        <dbReference type="ARBA" id="ARBA00022741"/>
    </source>
</evidence>
<proteinExistence type="inferred from homology"/>
<dbReference type="InterPro" id="IPR006336">
    <property type="entry name" value="GCS2"/>
</dbReference>
<dbReference type="AlphaFoldDB" id="A0A5C6X552"/>
<reference evidence="5 6" key="1">
    <citation type="submission" date="2019-08" db="EMBL/GenBank/DDBJ databases">
        <title>Bradymonadales sp. TMQ2.</title>
        <authorList>
            <person name="Liang Q."/>
        </authorList>
    </citation>
    <scope>NUCLEOTIDE SEQUENCE [LARGE SCALE GENOMIC DNA]</scope>
    <source>
        <strain evidence="5 6">TMQ2</strain>
    </source>
</reference>
<keyword evidence="1 4" id="KW-0436">Ligase</keyword>
<comment type="similarity">
    <text evidence="4">Belongs to the glutamate--cysteine ligase type 2 family. EgtA subfamily.</text>
</comment>
<comment type="function">
    <text evidence="4">Catalyzes the synthesis of gamma-glutamylcysteine (gamma-GC).</text>
</comment>
<dbReference type="GO" id="GO:0004357">
    <property type="term" value="F:glutamate-cysteine ligase activity"/>
    <property type="evidence" value="ECO:0007669"/>
    <property type="project" value="UniProtKB-UniRule"/>
</dbReference>
<evidence type="ECO:0000256" key="3">
    <source>
        <dbReference type="ARBA" id="ARBA00022840"/>
    </source>
</evidence>
<dbReference type="PANTHER" id="PTHR34378:SF1">
    <property type="entry name" value="GLUTAMATE--CYSTEINE LIGASE, CHLOROPLASTIC"/>
    <property type="match status" value="1"/>
</dbReference>
<protein>
    <recommendedName>
        <fullName evidence="4">Glutamate--cysteine ligase</fullName>
        <ecNumber evidence="4">6.3.2.2</ecNumber>
    </recommendedName>
</protein>
<gene>
    <name evidence="5" type="ORF">FRC96_09285</name>
</gene>
<keyword evidence="3 4" id="KW-0067">ATP-binding</keyword>
<organism evidence="5 6">
    <name type="scientific">Lujinxingia vulgaris</name>
    <dbReference type="NCBI Taxonomy" id="2600176"/>
    <lineage>
        <taxon>Bacteria</taxon>
        <taxon>Deltaproteobacteria</taxon>
        <taxon>Bradymonadales</taxon>
        <taxon>Lujinxingiaceae</taxon>
        <taxon>Lujinxingia</taxon>
    </lineage>
</organism>
<dbReference type="PANTHER" id="PTHR34378">
    <property type="entry name" value="GLUTAMATE--CYSTEINE LIGASE, CHLOROPLASTIC"/>
    <property type="match status" value="1"/>
</dbReference>
<dbReference type="EC" id="6.3.2.2" evidence="4"/>
<evidence type="ECO:0000313" key="6">
    <source>
        <dbReference type="Proteomes" id="UP000321046"/>
    </source>
</evidence>
<evidence type="ECO:0000313" key="5">
    <source>
        <dbReference type="EMBL" id="TXD36899.1"/>
    </source>
</evidence>
<comment type="catalytic activity">
    <reaction evidence="4">
        <text>L-cysteine + L-glutamate + ATP = gamma-L-glutamyl-L-cysteine + ADP + phosphate + H(+)</text>
        <dbReference type="Rhea" id="RHEA:13285"/>
        <dbReference type="ChEBI" id="CHEBI:15378"/>
        <dbReference type="ChEBI" id="CHEBI:29985"/>
        <dbReference type="ChEBI" id="CHEBI:30616"/>
        <dbReference type="ChEBI" id="CHEBI:35235"/>
        <dbReference type="ChEBI" id="CHEBI:43474"/>
        <dbReference type="ChEBI" id="CHEBI:58173"/>
        <dbReference type="ChEBI" id="CHEBI:456216"/>
        <dbReference type="EC" id="6.3.2.2"/>
    </reaction>
</comment>
<keyword evidence="2 4" id="KW-0547">Nucleotide-binding</keyword>
<dbReference type="SUPFAM" id="SSF55931">
    <property type="entry name" value="Glutamine synthetase/guanido kinase"/>
    <property type="match status" value="1"/>
</dbReference>
<sequence length="450" mass="50498">MSRDQNINTSPIVDREQLLDFFRAGEKDRPHRGVGTEHEKFVLRTSDQKMASYEEEGGIGDLLQRLVQEHGWEATALDRGHLVALVRDGAAITLEPGGQFELSGAIFKTVFETAAEIDTHFKEVKAAGGDHLDFACWGLNPTYDLDQIPWMPKARYGIMRDYLPTRGDLAHWMMKGTCTIQANFDYVSEDDAADIIRTAVLASPVVGALFANSPVRLGKPTGKQSFRNHIWTRTDPDRSGVPAFMYRNDWGYSEYLEYLLDVPMFFVRREEGYINLAGYSFRDFVDGKHPDYDPLLGDFELHASTLFPEVRLKQYIEVRSADGGPRDFIVALPALWKGLLYHEPSRKDVVSLFEPFDEADHRALYTRAMDGGIHAESAYGPVLDLARELVAIATRGLDALAAENGHESEAVFLKPLVEIVESRRSLADRFAEDFAEVGGDLAALLKRHAI</sequence>
<dbReference type="Pfam" id="PF04107">
    <property type="entry name" value="GCS2"/>
    <property type="match status" value="1"/>
</dbReference>
<dbReference type="GO" id="GO:0006750">
    <property type="term" value="P:glutathione biosynthetic process"/>
    <property type="evidence" value="ECO:0007669"/>
    <property type="project" value="UniProtKB-UniRule"/>
</dbReference>
<accession>A0A5C6X552</accession>
<dbReference type="Gene3D" id="3.30.590.20">
    <property type="match status" value="1"/>
</dbReference>
<comment type="caution">
    <text evidence="5">The sequence shown here is derived from an EMBL/GenBank/DDBJ whole genome shotgun (WGS) entry which is preliminary data.</text>
</comment>
<dbReference type="InterPro" id="IPR014746">
    <property type="entry name" value="Gln_synth/guanido_kin_cat_dom"/>
</dbReference>
<dbReference type="RefSeq" id="WP_146974212.1">
    <property type="nucleotide sequence ID" value="NZ_VOSL01000043.1"/>
</dbReference>
<dbReference type="EMBL" id="VOSL01000043">
    <property type="protein sequence ID" value="TXD36899.1"/>
    <property type="molecule type" value="Genomic_DNA"/>
</dbReference>
<evidence type="ECO:0000256" key="1">
    <source>
        <dbReference type="ARBA" id="ARBA00022598"/>
    </source>
</evidence>